<dbReference type="Proteomes" id="UP001140949">
    <property type="component" value="Unassembled WGS sequence"/>
</dbReference>
<comment type="caution">
    <text evidence="1">The sequence shown here is derived from an EMBL/GenBank/DDBJ whole genome shotgun (WGS) entry which is preliminary data.</text>
</comment>
<reference evidence="1" key="1">
    <citation type="journal article" date="2023" name="GigaByte">
        <title>Genome assembly of the bearded iris, Iris pallida Lam.</title>
        <authorList>
            <person name="Bruccoleri R.E."/>
            <person name="Oakeley E.J."/>
            <person name="Faust A.M.E."/>
            <person name="Altorfer M."/>
            <person name="Dessus-Babus S."/>
            <person name="Burckhardt D."/>
            <person name="Oertli M."/>
            <person name="Naumann U."/>
            <person name="Petersen F."/>
            <person name="Wong J."/>
        </authorList>
    </citation>
    <scope>NUCLEOTIDE SEQUENCE</scope>
    <source>
        <strain evidence="1">GSM-AAB239-AS_SAM_17_03QT</strain>
    </source>
</reference>
<protein>
    <submittedName>
        <fullName evidence="1">Nuclear pore complex protein NUP1-like isoform X3</fullName>
    </submittedName>
</protein>
<evidence type="ECO:0000313" key="2">
    <source>
        <dbReference type="Proteomes" id="UP001140949"/>
    </source>
</evidence>
<name>A0AAX6EI10_IRIPA</name>
<dbReference type="EMBL" id="JANAVB010036290">
    <property type="protein sequence ID" value="KAJ6803797.1"/>
    <property type="molecule type" value="Genomic_DNA"/>
</dbReference>
<reference evidence="1" key="2">
    <citation type="submission" date="2023-04" db="EMBL/GenBank/DDBJ databases">
        <authorList>
            <person name="Bruccoleri R.E."/>
            <person name="Oakeley E.J."/>
            <person name="Faust A.-M."/>
            <person name="Dessus-Babus S."/>
            <person name="Altorfer M."/>
            <person name="Burckhardt D."/>
            <person name="Oertli M."/>
            <person name="Naumann U."/>
            <person name="Petersen F."/>
            <person name="Wong J."/>
        </authorList>
    </citation>
    <scope>NUCLEOTIDE SEQUENCE</scope>
    <source>
        <strain evidence="1">GSM-AAB239-AS_SAM_17_03QT</strain>
        <tissue evidence="1">Leaf</tissue>
    </source>
</reference>
<keyword evidence="2" id="KW-1185">Reference proteome</keyword>
<dbReference type="AlphaFoldDB" id="A0AAX6EI10"/>
<organism evidence="1 2">
    <name type="scientific">Iris pallida</name>
    <name type="common">Sweet iris</name>
    <dbReference type="NCBI Taxonomy" id="29817"/>
    <lineage>
        <taxon>Eukaryota</taxon>
        <taxon>Viridiplantae</taxon>
        <taxon>Streptophyta</taxon>
        <taxon>Embryophyta</taxon>
        <taxon>Tracheophyta</taxon>
        <taxon>Spermatophyta</taxon>
        <taxon>Magnoliopsida</taxon>
        <taxon>Liliopsida</taxon>
        <taxon>Asparagales</taxon>
        <taxon>Iridaceae</taxon>
        <taxon>Iridoideae</taxon>
        <taxon>Irideae</taxon>
        <taxon>Iris</taxon>
    </lineage>
</organism>
<sequence length="98" mass="10661">MPASPGNDQMNVEDNMTDITNQAPFFLAFGQPGNQPATPSLHLVLQLFSQVAHQSSSLVAIRILLYLKTLPHFKQLGIQSSSRVEASLWAVAEVTSLV</sequence>
<evidence type="ECO:0000313" key="1">
    <source>
        <dbReference type="EMBL" id="KAJ6803797.1"/>
    </source>
</evidence>
<gene>
    <name evidence="1" type="ORF">M6B38_189790</name>
</gene>
<proteinExistence type="predicted"/>
<accession>A0AAX6EI10</accession>